<gene>
    <name evidence="2" type="ORF">FOL46_009052</name>
</gene>
<organism evidence="2 3">
    <name type="scientific">Perkinsus olseni</name>
    <name type="common">Perkinsus atlanticus</name>
    <dbReference type="NCBI Taxonomy" id="32597"/>
    <lineage>
        <taxon>Eukaryota</taxon>
        <taxon>Sar</taxon>
        <taxon>Alveolata</taxon>
        <taxon>Perkinsozoa</taxon>
        <taxon>Perkinsea</taxon>
        <taxon>Perkinsida</taxon>
        <taxon>Perkinsidae</taxon>
        <taxon>Perkinsus</taxon>
    </lineage>
</organism>
<feature type="compositionally biased region" description="Basic residues" evidence="1">
    <location>
        <begin position="357"/>
        <end position="375"/>
    </location>
</feature>
<dbReference type="InterPro" id="IPR001202">
    <property type="entry name" value="WW_dom"/>
</dbReference>
<dbReference type="EMBL" id="JABANN010000785">
    <property type="protein sequence ID" value="KAF4653691.1"/>
    <property type="molecule type" value="Genomic_DNA"/>
</dbReference>
<dbReference type="AlphaFoldDB" id="A0A7J6L474"/>
<evidence type="ECO:0008006" key="4">
    <source>
        <dbReference type="Google" id="ProtNLM"/>
    </source>
</evidence>
<accession>A0A7J6L474</accession>
<protein>
    <recommendedName>
        <fullName evidence="4">WW domain-containing protein</fullName>
    </recommendedName>
</protein>
<dbReference type="CDD" id="cd00201">
    <property type="entry name" value="WW"/>
    <property type="match status" value="1"/>
</dbReference>
<evidence type="ECO:0000256" key="1">
    <source>
        <dbReference type="SAM" id="MobiDB-lite"/>
    </source>
</evidence>
<feature type="region of interest" description="Disordered" evidence="1">
    <location>
        <begin position="344"/>
        <end position="396"/>
    </location>
</feature>
<evidence type="ECO:0000313" key="2">
    <source>
        <dbReference type="EMBL" id="KAF4653691.1"/>
    </source>
</evidence>
<reference evidence="2 3" key="1">
    <citation type="submission" date="2020-04" db="EMBL/GenBank/DDBJ databases">
        <title>Perkinsus olseni comparative genomics.</title>
        <authorList>
            <person name="Bogema D.R."/>
        </authorList>
    </citation>
    <scope>NUCLEOTIDE SEQUENCE [LARGE SCALE GENOMIC DNA]</scope>
    <source>
        <strain evidence="2">ATCC PRA-31</strain>
    </source>
</reference>
<evidence type="ECO:0000313" key="3">
    <source>
        <dbReference type="Proteomes" id="UP000572268"/>
    </source>
</evidence>
<proteinExistence type="predicted"/>
<sequence length="410" mass="45579">MAIVRVVDTTTTTGNNNAIITTQHLEHTIDTLRNHIAEELDTWHGPIPAVVHGGESNMMDDDDAPGGMYYYYVNSIDGITSWEDPRVDAQLIHAIQVKVIQHIAHIFNIQQQQQHPTTAAMAYDDTYDDNATDSSMIIPGDLAAADDYDYDTPDFGSINDDDDDAAAEILNLDDERCGNMTAPHDDDEEEEGVYYNNDGAIVPLHDDAVNYTYGDTVDITRDDGGDGILMRGRSGARVSTDDNNMSTVKRSNSIGTYNNKRSGSSLIRDTTMYHNQTTTTAGGGVLVADDSIEELAARQLASSESTHEAYTRHVEDEREQARLIMVHKRDERYRTLHNETQLHAAMSVKGSGENKAANKKKKKKKKHDSKRKKSNRSSVDDNKNNNAEDDDDVTSTLERIKLLTKKLSTQ</sequence>
<dbReference type="Proteomes" id="UP000572268">
    <property type="component" value="Unassembled WGS sequence"/>
</dbReference>
<comment type="caution">
    <text evidence="2">The sequence shown here is derived from an EMBL/GenBank/DDBJ whole genome shotgun (WGS) entry which is preliminary data.</text>
</comment>
<name>A0A7J6L474_PEROL</name>